<keyword evidence="14" id="KW-1185">Reference proteome</keyword>
<dbReference type="InterPro" id="IPR003591">
    <property type="entry name" value="Leu-rich_rpt_typical-subtyp"/>
</dbReference>
<accession>A0ABP0U2G2</accession>
<comment type="subcellular location">
    <subcellularLocation>
        <location evidence="1">Cytoplasm</location>
        <location evidence="1">Cytoskeleton</location>
        <location evidence="1">Cilium axoneme</location>
    </subcellularLocation>
</comment>
<proteinExistence type="inferred from homology"/>
<dbReference type="PANTHER" id="PTHR15454">
    <property type="entry name" value="NISCHARIN RELATED"/>
    <property type="match status" value="1"/>
</dbReference>
<evidence type="ECO:0000256" key="6">
    <source>
        <dbReference type="ARBA" id="ARBA00023017"/>
    </source>
</evidence>
<feature type="compositionally biased region" description="Acidic residues" evidence="12">
    <location>
        <begin position="546"/>
        <end position="582"/>
    </location>
</feature>
<evidence type="ECO:0000256" key="8">
    <source>
        <dbReference type="ARBA" id="ARBA00023212"/>
    </source>
</evidence>
<organism evidence="13 14">
    <name type="scientific">Sphagnum troendelagicum</name>
    <dbReference type="NCBI Taxonomy" id="128251"/>
    <lineage>
        <taxon>Eukaryota</taxon>
        <taxon>Viridiplantae</taxon>
        <taxon>Streptophyta</taxon>
        <taxon>Embryophyta</taxon>
        <taxon>Bryophyta</taxon>
        <taxon>Sphagnophytina</taxon>
        <taxon>Sphagnopsida</taxon>
        <taxon>Sphagnales</taxon>
        <taxon>Sphagnaceae</taxon>
        <taxon>Sphagnum</taxon>
    </lineage>
</organism>
<reference evidence="13" key="1">
    <citation type="submission" date="2024-02" db="EMBL/GenBank/DDBJ databases">
        <authorList>
            <consortium name="ELIXIR-Norway"/>
            <consortium name="Elixir Norway"/>
        </authorList>
    </citation>
    <scope>NUCLEOTIDE SEQUENCE</scope>
</reference>
<evidence type="ECO:0000256" key="9">
    <source>
        <dbReference type="ARBA" id="ARBA00023273"/>
    </source>
</evidence>
<keyword evidence="6" id="KW-0243">Dynein</keyword>
<evidence type="ECO:0000256" key="3">
    <source>
        <dbReference type="ARBA" id="ARBA00022614"/>
    </source>
</evidence>
<dbReference type="PROSITE" id="PS51450">
    <property type="entry name" value="LRR"/>
    <property type="match status" value="3"/>
</dbReference>
<dbReference type="SMART" id="SM00369">
    <property type="entry name" value="LRR_TYP"/>
    <property type="match status" value="7"/>
</dbReference>
<name>A0ABP0U2G2_9BRYO</name>
<dbReference type="SUPFAM" id="SSF52058">
    <property type="entry name" value="L domain-like"/>
    <property type="match status" value="1"/>
</dbReference>
<evidence type="ECO:0000256" key="10">
    <source>
        <dbReference type="ARBA" id="ARBA00049659"/>
    </source>
</evidence>
<evidence type="ECO:0000313" key="13">
    <source>
        <dbReference type="EMBL" id="CAK9211406.1"/>
    </source>
</evidence>
<keyword evidence="4" id="KW-0493">Microtubule</keyword>
<evidence type="ECO:0000256" key="1">
    <source>
        <dbReference type="ARBA" id="ARBA00004430"/>
    </source>
</evidence>
<evidence type="ECO:0000256" key="7">
    <source>
        <dbReference type="ARBA" id="ARBA00023175"/>
    </source>
</evidence>
<dbReference type="PANTHER" id="PTHR15454:SF73">
    <property type="entry name" value="DYNEIN AXONEMAL LIGHT CHAIN 1"/>
    <property type="match status" value="1"/>
</dbReference>
<keyword evidence="2" id="KW-0963">Cytoplasm</keyword>
<evidence type="ECO:0000256" key="5">
    <source>
        <dbReference type="ARBA" id="ARBA00022737"/>
    </source>
</evidence>
<comment type="similarity">
    <text evidence="10">Belongs to the dynein light chain LC1-type family.</text>
</comment>
<dbReference type="EMBL" id="OZ019910">
    <property type="protein sequence ID" value="CAK9211406.1"/>
    <property type="molecule type" value="Genomic_DNA"/>
</dbReference>
<feature type="region of interest" description="Disordered" evidence="12">
    <location>
        <begin position="544"/>
        <end position="587"/>
    </location>
</feature>
<keyword evidence="5" id="KW-0677">Repeat</keyword>
<keyword evidence="9" id="KW-0966">Cell projection</keyword>
<evidence type="ECO:0000256" key="4">
    <source>
        <dbReference type="ARBA" id="ARBA00022701"/>
    </source>
</evidence>
<gene>
    <name evidence="13" type="ORF">CSSPTR1EN2_LOCUS10643</name>
</gene>
<evidence type="ECO:0000256" key="12">
    <source>
        <dbReference type="SAM" id="MobiDB-lite"/>
    </source>
</evidence>
<keyword evidence="3" id="KW-0433">Leucine-rich repeat</keyword>
<dbReference type="Gene3D" id="3.80.10.10">
    <property type="entry name" value="Ribonuclease Inhibitor"/>
    <property type="match status" value="3"/>
</dbReference>
<keyword evidence="8" id="KW-0206">Cytoskeleton</keyword>
<dbReference type="SMART" id="SM00365">
    <property type="entry name" value="LRR_SD22"/>
    <property type="match status" value="7"/>
</dbReference>
<dbReference type="Proteomes" id="UP001497512">
    <property type="component" value="Chromosome 18"/>
</dbReference>
<dbReference type="InterPro" id="IPR001611">
    <property type="entry name" value="Leu-rich_rpt"/>
</dbReference>
<sequence>MVRGFLARRKVQKLKGQKCKVAELLALVVEESNFPKLQEVIVEAKKVGLSKEIDTCKIEFEHQKENFLCKVELAAKSQTPSHVEALLLKAQSMGIDEGLLESIRFALKEKCKLAVIGDLKSAAKSGNIEEYKACLEEAKTLGGMDEETNLIEETWNATRAGVNDWLVQITEGWEAGRQEIVTKLKEAKRLGLNTVAVAAETMVAAREKDLMERLKTIVHIGSQDAFNRCLLKARRFGMEEDVVEMSRQAFQQRRARVQKQLQEITTIREAPKKQEEGGEEEENKYNYRALLAEGHSLCLDAEVAHAKTYVKNQVLQYVAKIWRLAQKFMSYYVNNNDDGGGRGGGDELCRRRLEENREWNSIKAEGGAKFGLRTQAFDALKLSISRSVALDNTKLERAIVSMLFKCDDELGNPVKQVGNEREEEAFAQQVLVDAPRCFTLCTPPLQRLQDISSSCLISDQAFVLSDDTTIAVDSPSLLLPLQWISHNYQDLEFLRTKWQQDFRGLGSLQAVTCISNKKSIDVVVHCGAGLCDSRKQFELSDRITDLESEEEEEEEEEEDGDEQQEDLEEDDADDDDDEEEEVWESHEQVMQVGENACSVDRELSRELLVQMGNCTRDQAALCHMLTLDLTQKGLTSLGDRSFSCWCPRIHALILDKNSLTTLENAFHGCQEFLEHISAKDNYLTDFAGLETLHNLQVLSLEGNAISKILACTKEPCWDDDHDNDANHKPLFLHRRRGLQFESLQCSRCVDNVGRLLLQSWWPNLKNLSLGRNRVTEIFNLGFVCPNLEILDLSANQLVSLGGDAKGRGLTNLRNLRVLDVGQNRLKGRSLWEALNHCPLLVSLVASRNRLTELPTHSGNALLQELWLNGNSIRYFSCKAWLPNLQRLYLQDNNIDTLVPTWGCPSLEVLDLSFNNISDQSQLSHLACLHRLRSLQINDNPISAQEGHFDKVLEAVPWLIEFDNEPVKETCRNKAFKSVLAKVMGVVGVQFLQEKAARGENPFRNLANPQEVRRQWFPDCSETNDLNPHATTKHHASCESRNDIVDGHCWNDRSIKEETSVLCAQIMETTRMALTSPTTLRAQLLSEEEQKNFFSCPDWGAQVEQHWSFLAFQEMCEGHRKKLLLSIRDKNSRKFTTVAPTLQQVVTGPVINHQIVREPDHLKKDRGGSGNMDWGILDHLQYQECKYKDVYLRNNDYQMEVELHEKRVTVLQALARGFLARLKCKCLRLDLETEKTMKEIHFQEQLKKEKAMLKIQASRREVTVICFLFCP</sequence>
<evidence type="ECO:0000256" key="11">
    <source>
        <dbReference type="ARBA" id="ARBA00049760"/>
    </source>
</evidence>
<dbReference type="InterPro" id="IPR032675">
    <property type="entry name" value="LRR_dom_sf"/>
</dbReference>
<dbReference type="InterPro" id="IPR025875">
    <property type="entry name" value="Leu-rich_rpt_4"/>
</dbReference>
<evidence type="ECO:0000313" key="14">
    <source>
        <dbReference type="Proteomes" id="UP001497512"/>
    </source>
</evidence>
<keyword evidence="7" id="KW-0505">Motor protein</keyword>
<evidence type="ECO:0000256" key="2">
    <source>
        <dbReference type="ARBA" id="ARBA00022490"/>
    </source>
</evidence>
<dbReference type="Pfam" id="PF12799">
    <property type="entry name" value="LRR_4"/>
    <property type="match status" value="2"/>
</dbReference>
<dbReference type="PROSITE" id="PS50096">
    <property type="entry name" value="IQ"/>
    <property type="match status" value="2"/>
</dbReference>
<protein>
    <recommendedName>
        <fullName evidence="11">Dynein axonemal light chain 1</fullName>
    </recommendedName>
</protein>